<sequence length="162" mass="17195">MTEVAGRRAVSTPTPPTPPPPAAGGAARQSATFGGIDRPVGAAGGGGPDFDAIHRSPEFTALRSRFRRFVFALTALFLLWYLSYVLLAAYAHEFMSTRVVGSVSVGLLLGFGQFATTILITAVYARWARRRIDPDVARLHDMVGQESAAHEAVGHETAGGGR</sequence>
<dbReference type="PANTHER" id="PTHR38441">
    <property type="entry name" value="INTEGRAL MEMBRANE PROTEIN-RELATED"/>
    <property type="match status" value="1"/>
</dbReference>
<dbReference type="PANTHER" id="PTHR38441:SF1">
    <property type="entry name" value="MEMBRANE PROTEIN"/>
    <property type="match status" value="1"/>
</dbReference>
<evidence type="ECO:0000313" key="4">
    <source>
        <dbReference type="Proteomes" id="UP001205185"/>
    </source>
</evidence>
<evidence type="ECO:0000313" key="3">
    <source>
        <dbReference type="EMBL" id="MCP2274201.1"/>
    </source>
</evidence>
<feature type="compositionally biased region" description="Pro residues" evidence="1">
    <location>
        <begin position="13"/>
        <end position="22"/>
    </location>
</feature>
<accession>A0ABT1IPX3</accession>
<keyword evidence="2" id="KW-0472">Membrane</keyword>
<evidence type="ECO:0000256" key="1">
    <source>
        <dbReference type="SAM" id="MobiDB-lite"/>
    </source>
</evidence>
<protein>
    <submittedName>
        <fullName evidence="3">Uncharacterized membrane protein, DUF485 family</fullName>
    </submittedName>
</protein>
<dbReference type="RefSeq" id="WP_253891514.1">
    <property type="nucleotide sequence ID" value="NZ_BAAAVB010000006.1"/>
</dbReference>
<dbReference type="Pfam" id="PF04341">
    <property type="entry name" value="DUF485"/>
    <property type="match status" value="1"/>
</dbReference>
<feature type="transmembrane region" description="Helical" evidence="2">
    <location>
        <begin position="69"/>
        <end position="91"/>
    </location>
</feature>
<dbReference type="InterPro" id="IPR007436">
    <property type="entry name" value="DUF485"/>
</dbReference>
<dbReference type="EMBL" id="JAMTCO010000022">
    <property type="protein sequence ID" value="MCP2274201.1"/>
    <property type="molecule type" value="Genomic_DNA"/>
</dbReference>
<keyword evidence="2" id="KW-1133">Transmembrane helix</keyword>
<dbReference type="Proteomes" id="UP001205185">
    <property type="component" value="Unassembled WGS sequence"/>
</dbReference>
<feature type="region of interest" description="Disordered" evidence="1">
    <location>
        <begin position="1"/>
        <end position="29"/>
    </location>
</feature>
<keyword evidence="4" id="KW-1185">Reference proteome</keyword>
<evidence type="ECO:0000256" key="2">
    <source>
        <dbReference type="SAM" id="Phobius"/>
    </source>
</evidence>
<reference evidence="3 4" key="1">
    <citation type="submission" date="2022-06" db="EMBL/GenBank/DDBJ databases">
        <title>Genomic Encyclopedia of Archaeal and Bacterial Type Strains, Phase II (KMG-II): from individual species to whole genera.</title>
        <authorList>
            <person name="Goeker M."/>
        </authorList>
    </citation>
    <scope>NUCLEOTIDE SEQUENCE [LARGE SCALE GENOMIC DNA]</scope>
    <source>
        <strain evidence="3 4">DSM 44255</strain>
    </source>
</reference>
<comment type="caution">
    <text evidence="3">The sequence shown here is derived from an EMBL/GenBank/DDBJ whole genome shotgun (WGS) entry which is preliminary data.</text>
</comment>
<feature type="transmembrane region" description="Helical" evidence="2">
    <location>
        <begin position="103"/>
        <end position="125"/>
    </location>
</feature>
<organism evidence="3 4">
    <name type="scientific">Actinokineospora diospyrosa</name>
    <dbReference type="NCBI Taxonomy" id="103728"/>
    <lineage>
        <taxon>Bacteria</taxon>
        <taxon>Bacillati</taxon>
        <taxon>Actinomycetota</taxon>
        <taxon>Actinomycetes</taxon>
        <taxon>Pseudonocardiales</taxon>
        <taxon>Pseudonocardiaceae</taxon>
        <taxon>Actinokineospora</taxon>
    </lineage>
</organism>
<name>A0ABT1IPX3_9PSEU</name>
<proteinExistence type="predicted"/>
<gene>
    <name evidence="3" type="ORF">LV75_006735</name>
</gene>
<keyword evidence="2" id="KW-0812">Transmembrane</keyword>